<dbReference type="RefSeq" id="WP_211468921.1">
    <property type="nucleotide sequence ID" value="NZ_JAGSXH010000053.1"/>
</dbReference>
<name>A0A8J7WS26_9ACTN</name>
<accession>A0A8J7WS26</accession>
<evidence type="ECO:0000313" key="2">
    <source>
        <dbReference type="Proteomes" id="UP000677913"/>
    </source>
</evidence>
<dbReference type="Proteomes" id="UP000677913">
    <property type="component" value="Unassembled WGS sequence"/>
</dbReference>
<reference evidence="1" key="1">
    <citation type="submission" date="2021-04" db="EMBL/GenBank/DDBJ databases">
        <title>Genome based classification of Actinospica acidithermotolerans sp. nov., an actinobacterium isolated from an Indonesian hot spring.</title>
        <authorList>
            <person name="Kusuma A.B."/>
            <person name="Putra K.E."/>
            <person name="Nafisah S."/>
            <person name="Loh J."/>
            <person name="Nouioui I."/>
            <person name="Goodfellow M."/>
        </authorList>
    </citation>
    <scope>NUCLEOTIDE SEQUENCE</scope>
    <source>
        <strain evidence="1">DSM 45618</strain>
    </source>
</reference>
<dbReference type="AlphaFoldDB" id="A0A8J7WS26"/>
<proteinExistence type="predicted"/>
<comment type="caution">
    <text evidence="1">The sequence shown here is derived from an EMBL/GenBank/DDBJ whole genome shotgun (WGS) entry which is preliminary data.</text>
</comment>
<dbReference type="EMBL" id="JAGSXH010000053">
    <property type="protein sequence ID" value="MBS2964560.1"/>
    <property type="molecule type" value="Genomic_DNA"/>
</dbReference>
<protein>
    <submittedName>
        <fullName evidence="1">Uncharacterized protein</fullName>
    </submittedName>
</protein>
<keyword evidence="2" id="KW-1185">Reference proteome</keyword>
<organism evidence="1 2">
    <name type="scientific">Actinocrinis puniceicyclus</name>
    <dbReference type="NCBI Taxonomy" id="977794"/>
    <lineage>
        <taxon>Bacteria</taxon>
        <taxon>Bacillati</taxon>
        <taxon>Actinomycetota</taxon>
        <taxon>Actinomycetes</taxon>
        <taxon>Catenulisporales</taxon>
        <taxon>Actinospicaceae</taxon>
        <taxon>Actinocrinis</taxon>
    </lineage>
</organism>
<sequence>MSAVLSRIEADFSGLPVDLPSVADETITAHGMQFTAAAPYEPLVASIANQLQDDVIDNIGRTWPEVDGRPLFASAESGVACWCLDGKPWCAVGQLAGALAANAPDSAE</sequence>
<evidence type="ECO:0000313" key="1">
    <source>
        <dbReference type="EMBL" id="MBS2964560.1"/>
    </source>
</evidence>
<gene>
    <name evidence="1" type="ORF">KGA66_16005</name>
</gene>